<dbReference type="PANTHER" id="PTHR34174:SF1">
    <property type="entry name" value="CENTRIOLAR AND CILIOGENESIS-ASSOCIATED PROTEIN HYLS1"/>
    <property type="match status" value="1"/>
</dbReference>
<comment type="similarity">
    <text evidence="3">Belongs to the HYLS1 family.</text>
</comment>
<comment type="caution">
    <text evidence="10">The sequence shown here is derived from an EMBL/GenBank/DDBJ whole genome shotgun (WGS) entry which is preliminary data.</text>
</comment>
<feature type="compositionally biased region" description="Low complexity" evidence="8">
    <location>
        <begin position="97"/>
        <end position="107"/>
    </location>
</feature>
<dbReference type="PANTHER" id="PTHR34174">
    <property type="entry name" value="HYDROLETHALUS SYNDROME PROTEIN 1"/>
    <property type="match status" value="1"/>
</dbReference>
<evidence type="ECO:0000313" key="11">
    <source>
        <dbReference type="Proteomes" id="UP001221898"/>
    </source>
</evidence>
<name>A0AAD7T901_9TELE</name>
<evidence type="ECO:0000256" key="2">
    <source>
        <dbReference type="ARBA" id="ARBA00004138"/>
    </source>
</evidence>
<evidence type="ECO:0000256" key="3">
    <source>
        <dbReference type="ARBA" id="ARBA00010091"/>
    </source>
</evidence>
<dbReference type="InterPro" id="IPR052319">
    <property type="entry name" value="Centriolar_ciliogenesis_assoc"/>
</dbReference>
<evidence type="ECO:0000256" key="8">
    <source>
        <dbReference type="SAM" id="MobiDB-lite"/>
    </source>
</evidence>
<dbReference type="Pfam" id="PF15311">
    <property type="entry name" value="HYLS1_C"/>
    <property type="match status" value="1"/>
</dbReference>
<comment type="subcellular location">
    <subcellularLocation>
        <location evidence="2">Cell projection</location>
        <location evidence="2">Cilium</location>
    </subcellularLocation>
    <subcellularLocation>
        <location evidence="1">Cytoplasm</location>
        <location evidence="1">Cytoskeleton</location>
        <location evidence="1">Microtubule organizing center</location>
        <location evidence="1">Centrosome</location>
        <location evidence="1">Centriole</location>
    </subcellularLocation>
</comment>
<feature type="compositionally biased region" description="Basic and acidic residues" evidence="8">
    <location>
        <begin position="87"/>
        <end position="96"/>
    </location>
</feature>
<evidence type="ECO:0000256" key="4">
    <source>
        <dbReference type="ARBA" id="ARBA00022490"/>
    </source>
</evidence>
<evidence type="ECO:0000256" key="7">
    <source>
        <dbReference type="ARBA" id="ARBA00023273"/>
    </source>
</evidence>
<reference evidence="10" key="1">
    <citation type="journal article" date="2023" name="Science">
        <title>Genome structures resolve the early diversification of teleost fishes.</title>
        <authorList>
            <person name="Parey E."/>
            <person name="Louis A."/>
            <person name="Montfort J."/>
            <person name="Bouchez O."/>
            <person name="Roques C."/>
            <person name="Iampietro C."/>
            <person name="Lluch J."/>
            <person name="Castinel A."/>
            <person name="Donnadieu C."/>
            <person name="Desvignes T."/>
            <person name="Floi Bucao C."/>
            <person name="Jouanno E."/>
            <person name="Wen M."/>
            <person name="Mejri S."/>
            <person name="Dirks R."/>
            <person name="Jansen H."/>
            <person name="Henkel C."/>
            <person name="Chen W.J."/>
            <person name="Zahm M."/>
            <person name="Cabau C."/>
            <person name="Klopp C."/>
            <person name="Thompson A.W."/>
            <person name="Robinson-Rechavi M."/>
            <person name="Braasch I."/>
            <person name="Lecointre G."/>
            <person name="Bobe J."/>
            <person name="Postlethwait J.H."/>
            <person name="Berthelot C."/>
            <person name="Roest Crollius H."/>
            <person name="Guiguen Y."/>
        </authorList>
    </citation>
    <scope>NUCLEOTIDE SEQUENCE</scope>
    <source>
        <strain evidence="10">NC1722</strain>
    </source>
</reference>
<keyword evidence="6" id="KW-0206">Cytoskeleton</keyword>
<dbReference type="InterPro" id="IPR027918">
    <property type="entry name" value="HYLS1_C_dom"/>
</dbReference>
<dbReference type="GO" id="GO:0097730">
    <property type="term" value="C:non-motile cilium"/>
    <property type="evidence" value="ECO:0007669"/>
    <property type="project" value="TreeGrafter"/>
</dbReference>
<feature type="region of interest" description="Disordered" evidence="8">
    <location>
        <begin position="151"/>
        <end position="173"/>
    </location>
</feature>
<feature type="region of interest" description="Disordered" evidence="8">
    <location>
        <begin position="87"/>
        <end position="110"/>
    </location>
</feature>
<proteinExistence type="inferred from homology"/>
<evidence type="ECO:0000256" key="6">
    <source>
        <dbReference type="ARBA" id="ARBA00023212"/>
    </source>
</evidence>
<organism evidence="10 11">
    <name type="scientific">Aldrovandia affinis</name>
    <dbReference type="NCBI Taxonomy" id="143900"/>
    <lineage>
        <taxon>Eukaryota</taxon>
        <taxon>Metazoa</taxon>
        <taxon>Chordata</taxon>
        <taxon>Craniata</taxon>
        <taxon>Vertebrata</taxon>
        <taxon>Euteleostomi</taxon>
        <taxon>Actinopterygii</taxon>
        <taxon>Neopterygii</taxon>
        <taxon>Teleostei</taxon>
        <taxon>Notacanthiformes</taxon>
        <taxon>Halosauridae</taxon>
        <taxon>Aldrovandia</taxon>
    </lineage>
</organism>
<keyword evidence="11" id="KW-1185">Reference proteome</keyword>
<feature type="compositionally biased region" description="Low complexity" evidence="8">
    <location>
        <begin position="54"/>
        <end position="71"/>
    </location>
</feature>
<gene>
    <name evidence="10" type="ORF">AAFF_G00380500</name>
</gene>
<dbReference type="AlphaFoldDB" id="A0AAD7T901"/>
<feature type="domain" description="Centriolar and ciliogenesis-associated protein HYLS1 C-terminal" evidence="9">
    <location>
        <begin position="270"/>
        <end position="359"/>
    </location>
</feature>
<evidence type="ECO:0000313" key="10">
    <source>
        <dbReference type="EMBL" id="KAJ8416028.1"/>
    </source>
</evidence>
<sequence>MSAPVLEEMESLDFSEDEIERQLEVLGYTNIPKGRLHEFKRDLDQLIQNERSKSQSSSDWSSTRSQSRASRIAPTVTAVMKEKLHVQKESEFRDKITSQTRQSQQQRPVLHSTYAADNFSVRPEQYDSYIQYSLSGKSPRTAAALHRLEVENDSEHSISSVTDTSKSSSPHTVFGVAGKPVIKRKVLRKLSGQLHVSDESMHNEESVDRLDDQLERLRVSVSESEQLDLELESEESGSLSEPTNAFQVYSRGMSRSRSESEIRTYPKSFIRPQSEHPHTRNLKKADPVAKYFQYKQEWETFRAPGENDRKGLRWQIREQMMYKSQHSRKPQKIYVPNTYVVPTEKKRSALRWEVRHDLANGVLPHRMIYPF</sequence>
<evidence type="ECO:0000259" key="9">
    <source>
        <dbReference type="Pfam" id="PF15311"/>
    </source>
</evidence>
<protein>
    <recommendedName>
        <fullName evidence="9">Centriolar and ciliogenesis-associated protein HYLS1 C-terminal domain-containing protein</fullName>
    </recommendedName>
</protein>
<feature type="region of interest" description="Disordered" evidence="8">
    <location>
        <begin position="48"/>
        <end position="75"/>
    </location>
</feature>
<feature type="compositionally biased region" description="Low complexity" evidence="8">
    <location>
        <begin position="157"/>
        <end position="169"/>
    </location>
</feature>
<dbReference type="Proteomes" id="UP001221898">
    <property type="component" value="Unassembled WGS sequence"/>
</dbReference>
<dbReference type="GO" id="GO:0005814">
    <property type="term" value="C:centriole"/>
    <property type="evidence" value="ECO:0007669"/>
    <property type="project" value="UniProtKB-SubCell"/>
</dbReference>
<keyword evidence="7" id="KW-0966">Cell projection</keyword>
<evidence type="ECO:0000256" key="1">
    <source>
        <dbReference type="ARBA" id="ARBA00004114"/>
    </source>
</evidence>
<keyword evidence="5" id="KW-0970">Cilium biogenesis/degradation</keyword>
<dbReference type="GO" id="GO:0060271">
    <property type="term" value="P:cilium assembly"/>
    <property type="evidence" value="ECO:0007669"/>
    <property type="project" value="TreeGrafter"/>
</dbReference>
<accession>A0AAD7T901</accession>
<evidence type="ECO:0000256" key="5">
    <source>
        <dbReference type="ARBA" id="ARBA00022794"/>
    </source>
</evidence>
<keyword evidence="4" id="KW-0963">Cytoplasm</keyword>
<dbReference type="EMBL" id="JAINUG010000007">
    <property type="protein sequence ID" value="KAJ8416028.1"/>
    <property type="molecule type" value="Genomic_DNA"/>
</dbReference>